<evidence type="ECO:0000256" key="7">
    <source>
        <dbReference type="ARBA" id="ARBA00022741"/>
    </source>
</evidence>
<evidence type="ECO:0000256" key="11">
    <source>
        <dbReference type="ARBA" id="ARBA00022840"/>
    </source>
</evidence>
<keyword evidence="12" id="KW-0408">Iron</keyword>
<dbReference type="Pfam" id="PF06777">
    <property type="entry name" value="HBB"/>
    <property type="match status" value="1"/>
</dbReference>
<evidence type="ECO:0000256" key="8">
    <source>
        <dbReference type="ARBA" id="ARBA00022763"/>
    </source>
</evidence>
<evidence type="ECO:0000256" key="27">
    <source>
        <dbReference type="SAM" id="Coils"/>
    </source>
</evidence>
<keyword evidence="9" id="KW-0378">Hydrolase</keyword>
<keyword evidence="27" id="KW-0175">Coiled coil</keyword>
<organism evidence="32">
    <name type="scientific">Taenia asiatica</name>
    <name type="common">Asian tapeworm</name>
    <dbReference type="NCBI Taxonomy" id="60517"/>
    <lineage>
        <taxon>Eukaryota</taxon>
        <taxon>Metazoa</taxon>
        <taxon>Spiralia</taxon>
        <taxon>Lophotrochozoa</taxon>
        <taxon>Platyhelminthes</taxon>
        <taxon>Cestoda</taxon>
        <taxon>Eucestoda</taxon>
        <taxon>Cyclophyllidea</taxon>
        <taxon>Taeniidae</taxon>
        <taxon>Taenia</taxon>
    </lineage>
</organism>
<comment type="subcellular location">
    <subcellularLocation>
        <location evidence="2">Nucleus</location>
    </subcellularLocation>
</comment>
<evidence type="ECO:0000256" key="25">
    <source>
        <dbReference type="ARBA" id="ARBA00081188"/>
    </source>
</evidence>
<keyword evidence="18" id="KW-0413">Isomerase</keyword>
<evidence type="ECO:0000256" key="26">
    <source>
        <dbReference type="ARBA" id="ARBA00082576"/>
    </source>
</evidence>
<dbReference type="PRINTS" id="PR00852">
    <property type="entry name" value="XRODRMPGMNTD"/>
</dbReference>
<evidence type="ECO:0000256" key="16">
    <source>
        <dbReference type="ARBA" id="ARBA00023163"/>
    </source>
</evidence>
<dbReference type="FunFam" id="1.10.275.40:FF:000001">
    <property type="entry name" value="DNA repair helicase (Rad3)"/>
    <property type="match status" value="1"/>
</dbReference>
<dbReference type="Proteomes" id="UP000282613">
    <property type="component" value="Unassembled WGS sequence"/>
</dbReference>
<evidence type="ECO:0000313" key="30">
    <source>
        <dbReference type="EMBL" id="VDK34358.1"/>
    </source>
</evidence>
<evidence type="ECO:0000256" key="19">
    <source>
        <dbReference type="ARBA" id="ARBA00023242"/>
    </source>
</evidence>
<gene>
    <name evidence="30" type="ORF">TASK_LOCUS5008</name>
</gene>
<comment type="cofactor">
    <cofactor evidence="1">
        <name>[4Fe-4S] cluster</name>
        <dbReference type="ChEBI" id="CHEBI:49883"/>
    </cofactor>
</comment>
<dbReference type="OrthoDB" id="272481at2759"/>
<dbReference type="GO" id="GO:0005524">
    <property type="term" value="F:ATP binding"/>
    <property type="evidence" value="ECO:0007669"/>
    <property type="project" value="UniProtKB-KW"/>
</dbReference>
<dbReference type="NCBIfam" id="TIGR00604">
    <property type="entry name" value="rad3"/>
    <property type="match status" value="1"/>
</dbReference>
<evidence type="ECO:0000256" key="10">
    <source>
        <dbReference type="ARBA" id="ARBA00022806"/>
    </source>
</evidence>
<evidence type="ECO:0000256" key="15">
    <source>
        <dbReference type="ARBA" id="ARBA00023125"/>
    </source>
</evidence>
<dbReference type="PANTHER" id="PTHR11472:SF1">
    <property type="entry name" value="GENERAL TRANSCRIPTION AND DNA REPAIR FACTOR IIH HELICASE SUBUNIT XPD"/>
    <property type="match status" value="1"/>
</dbReference>
<evidence type="ECO:0000256" key="9">
    <source>
        <dbReference type="ARBA" id="ARBA00022801"/>
    </source>
</evidence>
<dbReference type="CDD" id="cd18788">
    <property type="entry name" value="SF2_C_XPD"/>
    <property type="match status" value="1"/>
</dbReference>
<dbReference type="GO" id="GO:0045951">
    <property type="term" value="P:positive regulation of mitotic recombination"/>
    <property type="evidence" value="ECO:0007669"/>
    <property type="project" value="TreeGrafter"/>
</dbReference>
<dbReference type="PROSITE" id="PS51193">
    <property type="entry name" value="HELICASE_ATP_BIND_2"/>
    <property type="match status" value="1"/>
</dbReference>
<keyword evidence="10" id="KW-0347">Helicase</keyword>
<dbReference type="SMART" id="SM00488">
    <property type="entry name" value="DEXDc2"/>
    <property type="match status" value="1"/>
</dbReference>
<dbReference type="GO" id="GO:0006289">
    <property type="term" value="P:nucleotide-excision repair"/>
    <property type="evidence" value="ECO:0007669"/>
    <property type="project" value="InterPro"/>
</dbReference>
<evidence type="ECO:0000256" key="5">
    <source>
        <dbReference type="ARBA" id="ARBA00022485"/>
    </source>
</evidence>
<accession>A0A158R888</accession>
<dbReference type="Gene3D" id="3.40.50.300">
    <property type="entry name" value="P-loop containing nucleotide triphosphate hydrolases"/>
    <property type="match status" value="3"/>
</dbReference>
<dbReference type="STRING" id="60517.A0A158R888"/>
<evidence type="ECO:0000256" key="2">
    <source>
        <dbReference type="ARBA" id="ARBA00004123"/>
    </source>
</evidence>
<keyword evidence="14" id="KW-0805">Transcription regulation</keyword>
<keyword evidence="19" id="KW-0539">Nucleus</keyword>
<keyword evidence="7" id="KW-0547">Nucleotide-binding</keyword>
<evidence type="ECO:0000256" key="3">
    <source>
        <dbReference type="ARBA" id="ARBA00009146"/>
    </source>
</evidence>
<evidence type="ECO:0000256" key="4">
    <source>
        <dbReference type="ARBA" id="ARBA00014344"/>
    </source>
</evidence>
<keyword evidence="16" id="KW-0804">Transcription</keyword>
<dbReference type="InterPro" id="IPR014013">
    <property type="entry name" value="Helic_SF1/SF2_ATP-bd_DinG/Rad3"/>
</dbReference>
<dbReference type="InterPro" id="IPR013020">
    <property type="entry name" value="Rad3/Chl1-like"/>
</dbReference>
<dbReference type="SMART" id="SM00491">
    <property type="entry name" value="HELICc2"/>
    <property type="match status" value="1"/>
</dbReference>
<keyword evidence="8" id="KW-0227">DNA damage</keyword>
<evidence type="ECO:0000256" key="12">
    <source>
        <dbReference type="ARBA" id="ARBA00023004"/>
    </source>
</evidence>
<dbReference type="SUPFAM" id="SSF52540">
    <property type="entry name" value="P-loop containing nucleoside triphosphate hydrolases"/>
    <property type="match status" value="1"/>
</dbReference>
<evidence type="ECO:0000256" key="28">
    <source>
        <dbReference type="SAM" id="MobiDB-lite"/>
    </source>
</evidence>
<dbReference type="GO" id="GO:0051539">
    <property type="term" value="F:4 iron, 4 sulfur cluster binding"/>
    <property type="evidence" value="ECO:0007669"/>
    <property type="project" value="UniProtKB-KW"/>
</dbReference>
<evidence type="ECO:0000256" key="1">
    <source>
        <dbReference type="ARBA" id="ARBA00001966"/>
    </source>
</evidence>
<dbReference type="GO" id="GO:0016818">
    <property type="term" value="F:hydrolase activity, acting on acid anhydrides, in phosphorus-containing anhydrides"/>
    <property type="evidence" value="ECO:0007669"/>
    <property type="project" value="InterPro"/>
</dbReference>
<dbReference type="InterPro" id="IPR001945">
    <property type="entry name" value="RAD3/XPD"/>
</dbReference>
<proteinExistence type="inferred from homology"/>
<evidence type="ECO:0000313" key="31">
    <source>
        <dbReference type="Proteomes" id="UP000282613"/>
    </source>
</evidence>
<reference evidence="30 31" key="2">
    <citation type="submission" date="2018-11" db="EMBL/GenBank/DDBJ databases">
        <authorList>
            <consortium name="Pathogen Informatics"/>
        </authorList>
    </citation>
    <scope>NUCLEOTIDE SEQUENCE [LARGE SCALE GENOMIC DNA]</scope>
</reference>
<evidence type="ECO:0000256" key="24">
    <source>
        <dbReference type="ARBA" id="ARBA00081072"/>
    </source>
</evidence>
<dbReference type="GO" id="GO:0003684">
    <property type="term" value="F:damaged DNA binding"/>
    <property type="evidence" value="ECO:0007669"/>
    <property type="project" value="TreeGrafter"/>
</dbReference>
<feature type="coiled-coil region" evidence="27">
    <location>
        <begin position="259"/>
        <end position="301"/>
    </location>
</feature>
<dbReference type="GO" id="GO:0035315">
    <property type="term" value="P:hair cell differentiation"/>
    <property type="evidence" value="ECO:0007669"/>
    <property type="project" value="UniProtKB-ARBA"/>
</dbReference>
<comment type="similarity">
    <text evidence="3">Belongs to the helicase family. RAD3/XPD subfamily.</text>
</comment>
<evidence type="ECO:0000313" key="32">
    <source>
        <dbReference type="WBParaSite" id="TASK_0000500701-mRNA-1"/>
    </source>
</evidence>
<comment type="catalytic activity">
    <reaction evidence="21">
        <text>ATP + H2O = ADP + phosphate + H(+)</text>
        <dbReference type="Rhea" id="RHEA:13065"/>
        <dbReference type="ChEBI" id="CHEBI:15377"/>
        <dbReference type="ChEBI" id="CHEBI:15378"/>
        <dbReference type="ChEBI" id="CHEBI:30616"/>
        <dbReference type="ChEBI" id="CHEBI:43474"/>
        <dbReference type="ChEBI" id="CHEBI:456216"/>
        <dbReference type="EC" id="5.6.2.3"/>
    </reaction>
</comment>
<dbReference type="InterPro" id="IPR010643">
    <property type="entry name" value="HBB"/>
</dbReference>
<evidence type="ECO:0000256" key="6">
    <source>
        <dbReference type="ARBA" id="ARBA00022723"/>
    </source>
</evidence>
<dbReference type="GO" id="GO:0005634">
    <property type="term" value="C:nucleus"/>
    <property type="evidence" value="ECO:0007669"/>
    <property type="project" value="UniProtKB-SubCell"/>
</dbReference>
<dbReference type="Pfam" id="PF13307">
    <property type="entry name" value="Helicase_C_2"/>
    <property type="match status" value="1"/>
</dbReference>
<feature type="domain" description="Helicase ATP-binding" evidence="29">
    <location>
        <begin position="9"/>
        <end position="288"/>
    </location>
</feature>
<keyword evidence="6" id="KW-0479">Metal-binding</keyword>
<feature type="region of interest" description="Disordered" evidence="28">
    <location>
        <begin position="781"/>
        <end position="804"/>
    </location>
</feature>
<keyword evidence="5" id="KW-0004">4Fe-4S</keyword>
<keyword evidence="31" id="KW-1185">Reference proteome</keyword>
<evidence type="ECO:0000256" key="14">
    <source>
        <dbReference type="ARBA" id="ARBA00023015"/>
    </source>
</evidence>
<name>A0A158R888_TAEAS</name>
<evidence type="ECO:0000259" key="29">
    <source>
        <dbReference type="PROSITE" id="PS51193"/>
    </source>
</evidence>
<keyword evidence="13" id="KW-0411">Iron-sulfur</keyword>
<dbReference type="Pfam" id="PF06733">
    <property type="entry name" value="DEAD_2"/>
    <property type="match status" value="1"/>
</dbReference>
<evidence type="ECO:0000256" key="17">
    <source>
        <dbReference type="ARBA" id="ARBA00023204"/>
    </source>
</evidence>
<dbReference type="EC" id="5.6.2.3" evidence="20"/>
<dbReference type="InterPro" id="IPR006555">
    <property type="entry name" value="ATP-dep_Helicase_C"/>
</dbReference>
<keyword evidence="15" id="KW-0238">DNA-binding</keyword>
<protein>
    <recommendedName>
        <fullName evidence="4">General transcription and DNA repair factor IIH helicase subunit XPD</fullName>
        <ecNumber evidence="20">5.6.2.3</ecNumber>
    </recommendedName>
    <alternativeName>
        <fullName evidence="23">CXPD</fullName>
    </alternativeName>
    <alternativeName>
        <fullName evidence="24">DNA 5'-3' helicase XPD</fullName>
    </alternativeName>
    <alternativeName>
        <fullName evidence="22">DNA excision repair protein ERCC-2</fullName>
    </alternativeName>
    <alternativeName>
        <fullName evidence="25">DNA repair protein complementing XP-D cells</fullName>
    </alternativeName>
    <alternativeName>
        <fullName evidence="26">Xeroderma pigmentosum group D-complementing protein</fullName>
    </alternativeName>
</protein>
<evidence type="ECO:0000256" key="22">
    <source>
        <dbReference type="ARBA" id="ARBA00078828"/>
    </source>
</evidence>
<dbReference type="InterPro" id="IPR045028">
    <property type="entry name" value="DinG/Rad3-like"/>
</dbReference>
<dbReference type="PANTHER" id="PTHR11472">
    <property type="entry name" value="DNA REPAIR DEAD HELICASE RAD3/XP-D SUBFAMILY MEMBER"/>
    <property type="match status" value="1"/>
</dbReference>
<evidence type="ECO:0000256" key="20">
    <source>
        <dbReference type="ARBA" id="ARBA00044969"/>
    </source>
</evidence>
<dbReference type="AlphaFoldDB" id="A0A158R888"/>
<evidence type="ECO:0000256" key="18">
    <source>
        <dbReference type="ARBA" id="ARBA00023235"/>
    </source>
</evidence>
<keyword evidence="11" id="KW-0067">ATP-binding</keyword>
<evidence type="ECO:0000256" key="21">
    <source>
        <dbReference type="ARBA" id="ARBA00048954"/>
    </source>
</evidence>
<dbReference type="GO" id="GO:0046872">
    <property type="term" value="F:metal ion binding"/>
    <property type="evidence" value="ECO:0007669"/>
    <property type="project" value="UniProtKB-KW"/>
</dbReference>
<evidence type="ECO:0000256" key="13">
    <source>
        <dbReference type="ARBA" id="ARBA00023014"/>
    </source>
</evidence>
<dbReference type="EMBL" id="UYRS01018385">
    <property type="protein sequence ID" value="VDK34358.1"/>
    <property type="molecule type" value="Genomic_DNA"/>
</dbReference>
<dbReference type="InterPro" id="IPR006554">
    <property type="entry name" value="Helicase-like_DEXD_c2"/>
</dbReference>
<dbReference type="InterPro" id="IPR010614">
    <property type="entry name" value="RAD3-like_helicase_DEAD"/>
</dbReference>
<dbReference type="WBParaSite" id="TASK_0000500701-mRNA-1">
    <property type="protein sequence ID" value="TASK_0000500701-mRNA-1"/>
    <property type="gene ID" value="TASK_0000500701"/>
</dbReference>
<dbReference type="GO" id="GO:0043139">
    <property type="term" value="F:5'-3' DNA helicase activity"/>
    <property type="evidence" value="ECO:0007669"/>
    <property type="project" value="UniProtKB-EC"/>
</dbReference>
<dbReference type="InterPro" id="IPR027417">
    <property type="entry name" value="P-loop_NTPase"/>
</dbReference>
<reference evidence="32" key="1">
    <citation type="submission" date="2016-04" db="UniProtKB">
        <authorList>
            <consortium name="WormBaseParasite"/>
        </authorList>
    </citation>
    <scope>IDENTIFICATION</scope>
</reference>
<dbReference type="FunFam" id="3.40.50.300:FF:000128">
    <property type="entry name" value="Putative DNA repair helicase RAD3"/>
    <property type="match status" value="1"/>
</dbReference>
<evidence type="ECO:0000256" key="23">
    <source>
        <dbReference type="ARBA" id="ARBA00079246"/>
    </source>
</evidence>
<dbReference type="FunFam" id="3.40.50.300:FF:000135">
    <property type="entry name" value="DNA repair helicase RAD3, putative"/>
    <property type="match status" value="1"/>
</dbReference>
<sequence length="804" mass="90446">MHFRINVDGLLVYFPYEYIYPEQYHYMLELKATLDAKGHGVLEMPSGTGKTVSILSLIVAYMKAHPSVVEKFVYCSRTVPELEKVMEEIQVLDKYYAKETGASGCGLLAVALSARKNLCIEPSVRRSGDGATVDSTCRKLTASFVRRRRQDDPSIPGCSFYEGFDLNGRDEVLPTGVYNLGDLRSYGKKKNYCPYFLARHALLHANIVVYSYYYMLDPKVATYVSNDFPKNTVVIFDEAHNIDNVCIESMSCVISRRALDRCNQGIEKLASRVAEVKRNDAARLQQEYNRLVQGLREASAARETDTVLANPSRSPLVALAFSSALPDEVLTGAVPGSLRSADSFISFLRRLLEYVKLRLRVAHVVHETPVAFLKDCLEKVCIDRRPLRSCAERLQSMLDTLEFADLGPFSGLALLCNFGTLVSTYTKGFCVIIEPFDERAPTVVNPILYFHCMDASFAIRPIFERYTSVILTSGTLSPLDMYPRILNFHPVNSASLTMTLARNCICPMIVSRGSDQVAMTTKFESREDLAVTRNYGHLLVEMSSIVPDGIVAFFPSYLYLESTFATWYEQNLIQKIQQHKLLFVETPDNEETSLALANYQKACENGRGAILLSVARGKVSEGIDFDHHLGRCVIMFGVPYVYTQSRIFKARLDYLREQYNIRPNEFITFDAMRHAAQCLGRAIRGKSDYGIMILADKRYARSDKRCKLPSWIQAQLSDAYVNLSTEEAAQACRRFLRLMGSHPFRQKDQLGLALLTHEHVEALVKERAEAAVIQHYSTTTTANTSTVPGSHMPKLSTALPPTQM</sequence>
<dbReference type="GO" id="GO:0006366">
    <property type="term" value="P:transcription by RNA polymerase II"/>
    <property type="evidence" value="ECO:0007669"/>
    <property type="project" value="TreeGrafter"/>
</dbReference>
<keyword evidence="17" id="KW-0234">DNA repair</keyword>